<dbReference type="InterPro" id="IPR051588">
    <property type="entry name" value="Cobalamin_Transport"/>
</dbReference>
<evidence type="ECO:0000256" key="2">
    <source>
        <dbReference type="ARBA" id="ARBA00006449"/>
    </source>
</evidence>
<dbReference type="InterPro" id="IPR002157">
    <property type="entry name" value="Cbl-bd_prot"/>
</dbReference>
<dbReference type="GeneID" id="101657983"/>
<dbReference type="PANTHER" id="PTHR10559:SF13">
    <property type="entry name" value="TRANSCOBALAMIN-1"/>
    <property type="match status" value="1"/>
</dbReference>
<keyword evidence="3" id="KW-0171">Cobalt transport</keyword>
<evidence type="ECO:0000256" key="3">
    <source>
        <dbReference type="ARBA" id="ARBA00022426"/>
    </source>
</evidence>
<reference evidence="10" key="1">
    <citation type="submission" date="2025-08" db="UniProtKB">
        <authorList>
            <consortium name="RefSeq"/>
        </authorList>
    </citation>
    <scope>IDENTIFICATION</scope>
</reference>
<feature type="signal peptide" evidence="7">
    <location>
        <begin position="1"/>
        <end position="25"/>
    </location>
</feature>
<keyword evidence="6" id="KW-0170">Cobalt</keyword>
<dbReference type="PROSITE" id="PS00468">
    <property type="entry name" value="COBALAMIN_BINDING"/>
    <property type="match status" value="1"/>
</dbReference>
<dbReference type="Gene3D" id="1.50.10.20">
    <property type="match status" value="1"/>
</dbReference>
<keyword evidence="4" id="KW-0964">Secreted</keyword>
<keyword evidence="9" id="KW-1185">Reference proteome</keyword>
<evidence type="ECO:0000256" key="7">
    <source>
        <dbReference type="SAM" id="SignalP"/>
    </source>
</evidence>
<evidence type="ECO:0000256" key="6">
    <source>
        <dbReference type="ARBA" id="ARBA00023285"/>
    </source>
</evidence>
<keyword evidence="3" id="KW-0813">Transport</keyword>
<dbReference type="Pfam" id="PF14478">
    <property type="entry name" value="DUF4430"/>
    <property type="match status" value="1"/>
</dbReference>
<dbReference type="RefSeq" id="XP_004714984.1">
    <property type="nucleotide sequence ID" value="XM_004714927.1"/>
</dbReference>
<feature type="domain" description="Transcobalamin-like C-terminal" evidence="8">
    <location>
        <begin position="356"/>
        <end position="432"/>
    </location>
</feature>
<comment type="similarity">
    <text evidence="2">Belongs to the eukaryotic cobalamin transport proteins family.</text>
</comment>
<evidence type="ECO:0000259" key="8">
    <source>
        <dbReference type="Pfam" id="PF14478"/>
    </source>
</evidence>
<dbReference type="Proteomes" id="UP000694863">
    <property type="component" value="Unplaced"/>
</dbReference>
<keyword evidence="3" id="KW-0406">Ion transport</keyword>
<protein>
    <submittedName>
        <fullName evidence="10">Transcobalamin-1</fullName>
    </submittedName>
</protein>
<dbReference type="Pfam" id="PF01122">
    <property type="entry name" value="Cobalamin_bind"/>
    <property type="match status" value="1"/>
</dbReference>
<proteinExistence type="inferred from homology"/>
<dbReference type="PANTHER" id="PTHR10559">
    <property type="entry name" value="TRANSCOBALAMIN-1/GASTRIC INTRINSIC FACTOR"/>
    <property type="match status" value="1"/>
</dbReference>
<evidence type="ECO:0000313" key="10">
    <source>
        <dbReference type="RefSeq" id="XP_004714984.1"/>
    </source>
</evidence>
<feature type="chain" id="PRO_5046450195" evidence="7">
    <location>
        <begin position="26"/>
        <end position="434"/>
    </location>
</feature>
<evidence type="ECO:0000256" key="4">
    <source>
        <dbReference type="ARBA" id="ARBA00022525"/>
    </source>
</evidence>
<evidence type="ECO:0000313" key="9">
    <source>
        <dbReference type="Proteomes" id="UP000694863"/>
    </source>
</evidence>
<sequence length="434" mass="48538">MRRVQQLPHLGLLLFFLISSQRCKTSEVYEQNQLQDLSSLLNTLVHSHYTNGVQAASALLSLRLVGIQRQQLQQKLTQEVIEDVRSKGPDLSSGQLAWTIMALGACRNPDESFIRDFHLVQHLEEKFQEEIRNMETHNGNPLTNYYQLSQDVLALCLFSGNYLTTEIAHFFTPENKNYYFGGQFSVDTGAMAVLALTCVKRSIINQQIKTDQSVTQSIDSHIGILVKKILSEKKNNDLLGNIYSTGEAVQALLVSSSYYKENEWNYQRTLDAVHKEISQGAFKIPMAAAQILPALMGKTYLDVNKDSPCPGTSSNLNVSIPESGPVSPPPPSSLITVHYSVKVNKTDSTTVTVRNGSVFLDVMEKAQEHNKTIFGFTMKETSWGPYITSVQGLKANSNERTYWEILSGGIPLSQGVGSYVVHDGEYLEIRWSKY</sequence>
<name>A0ABM0J523_ECHTE</name>
<organism evidence="9 10">
    <name type="scientific">Echinops telfairi</name>
    <name type="common">Lesser hedgehog tenrec</name>
    <dbReference type="NCBI Taxonomy" id="9371"/>
    <lineage>
        <taxon>Eukaryota</taxon>
        <taxon>Metazoa</taxon>
        <taxon>Chordata</taxon>
        <taxon>Craniata</taxon>
        <taxon>Vertebrata</taxon>
        <taxon>Euteleostomi</taxon>
        <taxon>Mammalia</taxon>
        <taxon>Eutheria</taxon>
        <taxon>Afrotheria</taxon>
        <taxon>Tenrecidae</taxon>
        <taxon>Tenrecinae</taxon>
        <taxon>Echinops</taxon>
    </lineage>
</organism>
<accession>A0ABM0J523</accession>
<dbReference type="Gene3D" id="2.170.130.30">
    <property type="match status" value="1"/>
</dbReference>
<keyword evidence="5 7" id="KW-0732">Signal</keyword>
<comment type="subcellular location">
    <subcellularLocation>
        <location evidence="1">Secreted</location>
    </subcellularLocation>
</comment>
<gene>
    <name evidence="10" type="primary">TCN1</name>
</gene>
<evidence type="ECO:0000256" key="5">
    <source>
        <dbReference type="ARBA" id="ARBA00022729"/>
    </source>
</evidence>
<dbReference type="InterPro" id="IPR027954">
    <property type="entry name" value="Transcobalamin-like_C"/>
</dbReference>
<evidence type="ECO:0000256" key="1">
    <source>
        <dbReference type="ARBA" id="ARBA00004613"/>
    </source>
</evidence>